<keyword evidence="1" id="KW-0472">Membrane</keyword>
<protein>
    <recommendedName>
        <fullName evidence="4">DUF3899 domain-containing protein</fullName>
    </recommendedName>
</protein>
<dbReference type="EMBL" id="RHHM01000022">
    <property type="protein sequence ID" value="RQM36467.1"/>
    <property type="molecule type" value="Genomic_DNA"/>
</dbReference>
<evidence type="ECO:0008006" key="4">
    <source>
        <dbReference type="Google" id="ProtNLM"/>
    </source>
</evidence>
<gene>
    <name evidence="2" type="ORF">EB241_20225</name>
</gene>
<feature type="transmembrane region" description="Helical" evidence="1">
    <location>
        <begin position="109"/>
        <end position="130"/>
    </location>
</feature>
<dbReference type="AlphaFoldDB" id="A0A3N6RVQ8"/>
<keyword evidence="3" id="KW-1185">Reference proteome</keyword>
<keyword evidence="1" id="KW-1133">Transmembrane helix</keyword>
<evidence type="ECO:0000313" key="3">
    <source>
        <dbReference type="Proteomes" id="UP000279457"/>
    </source>
</evidence>
<dbReference type="Proteomes" id="UP000279457">
    <property type="component" value="Unassembled WGS sequence"/>
</dbReference>
<comment type="caution">
    <text evidence="2">The sequence shown here is derived from an EMBL/GenBank/DDBJ whole genome shotgun (WGS) entry which is preliminary data.</text>
</comment>
<feature type="transmembrane region" description="Helical" evidence="1">
    <location>
        <begin position="52"/>
        <end position="71"/>
    </location>
</feature>
<proteinExistence type="predicted"/>
<feature type="transmembrane region" description="Helical" evidence="1">
    <location>
        <begin position="6"/>
        <end position="31"/>
    </location>
</feature>
<reference evidence="2 3" key="1">
    <citation type="submission" date="2018-10" db="EMBL/GenBank/DDBJ databases">
        <title>Draft genome sequence for the type isolate of Erwinia psidii, agent causal of bacterial blight in guava (Psidium guajava) and wilt and die-back of Eucalyptus spp.</title>
        <authorList>
            <person name="Hermenegildo P.S."/>
            <person name="Santos S.A."/>
            <person name="Guimaraes L.M.S."/>
            <person name="Vidigal P.M.P."/>
            <person name="Pereira I.C."/>
            <person name="Badel J.L."/>
            <person name="Alfenas-Zerbini P."/>
            <person name="Ferreira M.A.S.V."/>
            <person name="Alfenas A.C."/>
        </authorList>
    </citation>
    <scope>NUCLEOTIDE SEQUENCE [LARGE SCALE GENOMIC DNA]</scope>
    <source>
        <strain evidence="2 3">IBSBF 435</strain>
    </source>
</reference>
<accession>A0A3N6RVQ8</accession>
<evidence type="ECO:0000256" key="1">
    <source>
        <dbReference type="SAM" id="Phobius"/>
    </source>
</evidence>
<name>A0A3N6RVQ8_9GAMM</name>
<evidence type="ECO:0000313" key="2">
    <source>
        <dbReference type="EMBL" id="RQM36467.1"/>
    </source>
</evidence>
<keyword evidence="1" id="KW-0812">Transmembrane</keyword>
<organism evidence="2 3">
    <name type="scientific">Erwinia psidii</name>
    <dbReference type="NCBI Taxonomy" id="69224"/>
    <lineage>
        <taxon>Bacteria</taxon>
        <taxon>Pseudomonadati</taxon>
        <taxon>Pseudomonadota</taxon>
        <taxon>Gammaproteobacteria</taxon>
        <taxon>Enterobacterales</taxon>
        <taxon>Erwiniaceae</taxon>
        <taxon>Erwinia</taxon>
    </lineage>
</organism>
<sequence>MTEFYIFRAGLFSGLLGSFLIFISFFIYAFNRKKYDDLISLFLKKYKFPAPYSFYHMVGFFGAYQVCRFFIKLGKNKRIYFLSHEDPAYLFFSENEITVSRWMLYLSRLWMFAGICYFVTCVAVLILYIIR</sequence>